<accession>A0A1G5GQ78</accession>
<reference evidence="2 3" key="1">
    <citation type="submission" date="2016-10" db="EMBL/GenBank/DDBJ databases">
        <authorList>
            <person name="de Groot N.N."/>
        </authorList>
    </citation>
    <scope>NUCLEOTIDE SEQUENCE [LARGE SCALE GENOMIC DNA]</scope>
    <source>
        <strain evidence="2 3">CGMCC 1.7666</strain>
    </source>
</reference>
<dbReference type="AlphaFoldDB" id="A0A1G5GQ78"/>
<protein>
    <submittedName>
        <fullName evidence="2">Uncharacterized protein</fullName>
    </submittedName>
</protein>
<sequence>MKWILIAAGLYATTTTAMSATLLEATRLPAARAGCKDLRNYRTMNMISKQEKATSEAFMRMMLVTGECVAWEKGTEVFFMEQVQHDGTTYWCLRKRGETQCYWGHSHKDSGWGS</sequence>
<dbReference type="Proteomes" id="UP000199569">
    <property type="component" value="Unassembled WGS sequence"/>
</dbReference>
<gene>
    <name evidence="2" type="ORF">SAMN02927923_01601</name>
</gene>
<proteinExistence type="predicted"/>
<evidence type="ECO:0000313" key="3">
    <source>
        <dbReference type="Proteomes" id="UP000199569"/>
    </source>
</evidence>
<keyword evidence="3" id="KW-1185">Reference proteome</keyword>
<keyword evidence="1" id="KW-0732">Signal</keyword>
<dbReference type="EMBL" id="FMVJ01000004">
    <property type="protein sequence ID" value="SCY53732.1"/>
    <property type="molecule type" value="Genomic_DNA"/>
</dbReference>
<feature type="chain" id="PRO_5011757873" evidence="1">
    <location>
        <begin position="20"/>
        <end position="114"/>
    </location>
</feature>
<dbReference type="STRING" id="549386.SAMN02927923_01601"/>
<organism evidence="2 3">
    <name type="scientific">Microvirga guangxiensis</name>
    <dbReference type="NCBI Taxonomy" id="549386"/>
    <lineage>
        <taxon>Bacteria</taxon>
        <taxon>Pseudomonadati</taxon>
        <taxon>Pseudomonadota</taxon>
        <taxon>Alphaproteobacteria</taxon>
        <taxon>Hyphomicrobiales</taxon>
        <taxon>Methylobacteriaceae</taxon>
        <taxon>Microvirga</taxon>
    </lineage>
</organism>
<name>A0A1G5GQ78_9HYPH</name>
<dbReference type="RefSeq" id="WP_091133115.1">
    <property type="nucleotide sequence ID" value="NZ_FMVJ01000004.1"/>
</dbReference>
<evidence type="ECO:0000256" key="1">
    <source>
        <dbReference type="SAM" id="SignalP"/>
    </source>
</evidence>
<feature type="signal peptide" evidence="1">
    <location>
        <begin position="1"/>
        <end position="19"/>
    </location>
</feature>
<evidence type="ECO:0000313" key="2">
    <source>
        <dbReference type="EMBL" id="SCY53732.1"/>
    </source>
</evidence>